<dbReference type="EMBL" id="MWPQ01000054">
    <property type="protein sequence ID" value="OPH81839.1"/>
    <property type="molecule type" value="Genomic_DNA"/>
</dbReference>
<evidence type="ECO:0000313" key="1">
    <source>
        <dbReference type="EMBL" id="OPH81839.1"/>
    </source>
</evidence>
<accession>A0A1V4HVD5</accession>
<keyword evidence="2" id="KW-1185">Reference proteome</keyword>
<dbReference type="OrthoDB" id="8265608at2"/>
<dbReference type="RefSeq" id="WP_079447902.1">
    <property type="nucleotide sequence ID" value="NZ_MWPQ01000054.1"/>
</dbReference>
<reference evidence="1 2" key="1">
    <citation type="submission" date="2017-02" db="EMBL/GenBank/DDBJ databases">
        <title>Genome sequence of the nitrite-oxidizing bacterium Nitrobacter vulgaris strain Ab1.</title>
        <authorList>
            <person name="Mellbye B.L."/>
            <person name="Davis E.W."/>
            <person name="Spieck E."/>
            <person name="Chang J.H."/>
            <person name="Bottomley P.J."/>
            <person name="Sayavedra-Soto L.A."/>
        </authorList>
    </citation>
    <scope>NUCLEOTIDE SEQUENCE [LARGE SCALE GENOMIC DNA]</scope>
    <source>
        <strain evidence="1 2">Ab1</strain>
    </source>
</reference>
<dbReference type="STRING" id="29421.B2M20_15300"/>
<dbReference type="Proteomes" id="UP000189940">
    <property type="component" value="Unassembled WGS sequence"/>
</dbReference>
<evidence type="ECO:0000313" key="2">
    <source>
        <dbReference type="Proteomes" id="UP000189940"/>
    </source>
</evidence>
<protein>
    <submittedName>
        <fullName evidence="1">Uncharacterized protein</fullName>
    </submittedName>
</protein>
<dbReference type="AlphaFoldDB" id="A0A1V4HVD5"/>
<name>A0A1V4HVD5_NITVU</name>
<comment type="caution">
    <text evidence="1">The sequence shown here is derived from an EMBL/GenBank/DDBJ whole genome shotgun (WGS) entry which is preliminary data.</text>
</comment>
<gene>
    <name evidence="1" type="ORF">B2M20_15300</name>
</gene>
<sequence length="82" mass="9498">MTNEDQITGFIKYRGKRRIYSADYEADKSDDLVRLFPENFTAAVPAIKKLPDLSYEETALYLLKKVVDEEIEKAGQSRPFYS</sequence>
<proteinExistence type="predicted"/>
<organism evidence="1 2">
    <name type="scientific">Nitrobacter vulgaris</name>
    <dbReference type="NCBI Taxonomy" id="29421"/>
    <lineage>
        <taxon>Bacteria</taxon>
        <taxon>Pseudomonadati</taxon>
        <taxon>Pseudomonadota</taxon>
        <taxon>Alphaproteobacteria</taxon>
        <taxon>Hyphomicrobiales</taxon>
        <taxon>Nitrobacteraceae</taxon>
        <taxon>Nitrobacter</taxon>
    </lineage>
</organism>